<dbReference type="PANTHER" id="PTHR35201">
    <property type="entry name" value="TERPENE SYNTHASE"/>
    <property type="match status" value="1"/>
</dbReference>
<keyword evidence="4" id="KW-0479">Metal-binding</keyword>
<dbReference type="AlphaFoldDB" id="E5AE82"/>
<dbReference type="Pfam" id="PF19086">
    <property type="entry name" value="Terpene_syn_C_2"/>
    <property type="match status" value="1"/>
</dbReference>
<sequence length="792" mass="88933">MSQKTFLSQVQWLISSFGNKLSRYVFGNSCPPPLLPETETYPKQIDYRDEIVARLCGQKVIVPNLDYLYGAWKIVVHPDTNDLRENLENWFTEYVPTPAQRNKQRKVDNALCTGYFFPGVSREKLFILGSLIAFFFFWDDEIDCGTLTNDRVKTEAYCDDSIAFIRHHMQPERSIKPPAPGRMHNSGAFVEIGKAMQVGSDKASRDRFTDAVCGFISAVRLSQGLWLEGCSTYEDYTKRRIATVGVKPLLMVLQWSYGLSLPQSIYDHEATKAMFREVYIGVYLYNDLVSLKKEVVDGDVDSAIPIMVWQEGITAQEAVDRVVRMIETSWEGLLAAEQKLLKVAQTDQMRRDILQLVAGCKDIVVGHMAYTLRAARYMADATHDKFKAQGGSFKRRETCWKILYVHIEASYAFCILPYVPNHSAIMADNCGDPKDSSIGKVVDTWELGVIEHLIPSCAGRRLHWQPFDASLGPLIYYGISSVQGFLAGLVSDDYPVRYGCEAWAGQHTVARWCPMAERADQVPTCLAFSPEPEVSLSSVISYNRCQVRVYEQHGGRFAFLDVADELSMCLYARGAAPNSHVIMADEHCDGELWGTTPRGILLFKDLNFCCGFHRSMMLSPGGTACAIGQSYPPPVVSRLSLCHELRSSAIFPLGHRLGASNSEGSVDFGFRQYIAELGRRGTMESALSVRLRWGDGSTGPMSGGDSCRESFATFSGRSSQLMLEPDRGMVPDDPRLDNTNFFFSIAGLQLTTWIERTRQLSSQEVAKERSLRIVKEYDKRLWRAITTPVLSL</sequence>
<dbReference type="Proteomes" id="UP000002668">
    <property type="component" value="Genome"/>
</dbReference>
<evidence type="ECO:0000256" key="3">
    <source>
        <dbReference type="ARBA" id="ARBA00022842"/>
    </source>
</evidence>
<keyword evidence="4" id="KW-0456">Lyase</keyword>
<name>E5AE82_LEPMJ</name>
<dbReference type="SUPFAM" id="SSF48576">
    <property type="entry name" value="Terpenoid synthases"/>
    <property type="match status" value="1"/>
</dbReference>
<evidence type="ECO:0000313" key="6">
    <source>
        <dbReference type="Proteomes" id="UP000002668"/>
    </source>
</evidence>
<dbReference type="HOGENOM" id="CLU_354525_0_0_1"/>
<dbReference type="GO" id="GO:0010333">
    <property type="term" value="F:terpene synthase activity"/>
    <property type="evidence" value="ECO:0007669"/>
    <property type="project" value="InterPro"/>
</dbReference>
<dbReference type="InterPro" id="IPR034686">
    <property type="entry name" value="Terpene_cyclase-like_2"/>
</dbReference>
<dbReference type="Gene3D" id="1.10.600.10">
    <property type="entry name" value="Farnesyl Diphosphate Synthase"/>
    <property type="match status" value="1"/>
</dbReference>
<dbReference type="SFLD" id="SFLDS00005">
    <property type="entry name" value="Isoprenoid_Synthase_Type_I"/>
    <property type="match status" value="1"/>
</dbReference>
<dbReference type="eggNOG" id="ENOG502SDMI">
    <property type="taxonomic scope" value="Eukaryota"/>
</dbReference>
<keyword evidence="6" id="KW-1185">Reference proteome</keyword>
<keyword evidence="3 4" id="KW-0460">Magnesium</keyword>
<evidence type="ECO:0000256" key="1">
    <source>
        <dbReference type="ARBA" id="ARBA00001946"/>
    </source>
</evidence>
<dbReference type="InterPro" id="IPR008949">
    <property type="entry name" value="Isoprenoid_synthase_dom_sf"/>
</dbReference>
<dbReference type="InParanoid" id="E5AE82"/>
<evidence type="ECO:0000313" key="5">
    <source>
        <dbReference type="EMBL" id="CBY01521.1"/>
    </source>
</evidence>
<evidence type="ECO:0000256" key="4">
    <source>
        <dbReference type="RuleBase" id="RU366034"/>
    </source>
</evidence>
<gene>
    <name evidence="5" type="ORF">LEMA_P003080.1</name>
</gene>
<dbReference type="GO" id="GO:0046872">
    <property type="term" value="F:metal ion binding"/>
    <property type="evidence" value="ECO:0007669"/>
    <property type="project" value="UniProtKB-KW"/>
</dbReference>
<dbReference type="OrthoDB" id="2861623at2759"/>
<evidence type="ECO:0000256" key="2">
    <source>
        <dbReference type="ARBA" id="ARBA00006333"/>
    </source>
</evidence>
<dbReference type="EMBL" id="FP929139">
    <property type="protein sequence ID" value="CBY01521.1"/>
    <property type="molecule type" value="Genomic_DNA"/>
</dbReference>
<dbReference type="STRING" id="985895.E5AE82"/>
<comment type="similarity">
    <text evidence="2 4">Belongs to the terpene synthase family.</text>
</comment>
<reference evidence="6" key="1">
    <citation type="journal article" date="2011" name="Nat. Commun.">
        <title>Effector diversification within compartments of the Leptosphaeria maculans genome affected by Repeat-Induced Point mutations.</title>
        <authorList>
            <person name="Rouxel T."/>
            <person name="Grandaubert J."/>
            <person name="Hane J.K."/>
            <person name="Hoede C."/>
            <person name="van de Wouw A.P."/>
            <person name="Couloux A."/>
            <person name="Dominguez V."/>
            <person name="Anthouard V."/>
            <person name="Bally P."/>
            <person name="Bourras S."/>
            <person name="Cozijnsen A.J."/>
            <person name="Ciuffetti L.M."/>
            <person name="Degrave A."/>
            <person name="Dilmaghani A."/>
            <person name="Duret L."/>
            <person name="Fudal I."/>
            <person name="Goodwin S.B."/>
            <person name="Gout L."/>
            <person name="Glaser N."/>
            <person name="Linglin J."/>
            <person name="Kema G.H.J."/>
            <person name="Lapalu N."/>
            <person name="Lawrence C.B."/>
            <person name="May K."/>
            <person name="Meyer M."/>
            <person name="Ollivier B."/>
            <person name="Poulain J."/>
            <person name="Schoch C.L."/>
            <person name="Simon A."/>
            <person name="Spatafora J.W."/>
            <person name="Stachowiak A."/>
            <person name="Turgeon B.G."/>
            <person name="Tyler B.M."/>
            <person name="Vincent D."/>
            <person name="Weissenbach J."/>
            <person name="Amselem J."/>
            <person name="Quesneville H."/>
            <person name="Oliver R.P."/>
            <person name="Wincker P."/>
            <person name="Balesdent M.-H."/>
            <person name="Howlett B.J."/>
        </authorList>
    </citation>
    <scope>NUCLEOTIDE SEQUENCE [LARGE SCALE GENOMIC DNA]</scope>
    <source>
        <strain evidence="6">JN3 / isolate v23.1.3 / race Av1-4-5-6-7-8</strain>
    </source>
</reference>
<dbReference type="EC" id="4.2.3.-" evidence="4"/>
<dbReference type="GO" id="GO:0008299">
    <property type="term" value="P:isoprenoid biosynthetic process"/>
    <property type="evidence" value="ECO:0007669"/>
    <property type="project" value="UniProtKB-ARBA"/>
</dbReference>
<organism evidence="5 6">
    <name type="scientific">Leptosphaeria maculans (strain JN3 / isolate v23.1.3 / race Av1-4-5-6-7-8)</name>
    <name type="common">Blackleg fungus</name>
    <name type="synonym">Phoma lingam</name>
    <dbReference type="NCBI Taxonomy" id="985895"/>
    <lineage>
        <taxon>Eukaryota</taxon>
        <taxon>Fungi</taxon>
        <taxon>Dikarya</taxon>
        <taxon>Ascomycota</taxon>
        <taxon>Pezizomycotina</taxon>
        <taxon>Dothideomycetes</taxon>
        <taxon>Pleosporomycetidae</taxon>
        <taxon>Pleosporales</taxon>
        <taxon>Pleosporineae</taxon>
        <taxon>Leptosphaeriaceae</taxon>
        <taxon>Plenodomus</taxon>
        <taxon>Plenodomus lingam/Leptosphaeria maculans species complex</taxon>
    </lineage>
</organism>
<accession>E5AE82</accession>
<dbReference type="GeneID" id="13286353"/>
<proteinExistence type="inferred from homology"/>
<dbReference type="VEuPathDB" id="FungiDB:LEMA_P003080.1"/>
<comment type="cofactor">
    <cofactor evidence="1 4">
        <name>Mg(2+)</name>
        <dbReference type="ChEBI" id="CHEBI:18420"/>
    </cofactor>
</comment>
<protein>
    <recommendedName>
        <fullName evidence="4">Terpene synthase</fullName>
        <ecNumber evidence="4">4.2.3.-</ecNumber>
    </recommendedName>
</protein>
<dbReference type="SFLD" id="SFLDG01020">
    <property type="entry name" value="Terpene_Cyclase_Like_2"/>
    <property type="match status" value="1"/>
</dbReference>
<dbReference type="PANTHER" id="PTHR35201:SF4">
    <property type="entry name" value="BETA-PINACENE SYNTHASE-RELATED"/>
    <property type="match status" value="1"/>
</dbReference>